<sequence length="296" mass="32025">MGIVVTDSAVGVGAVTRLLRGEREHAGVALRYRSVLVSQHSIDRDAMWRWSEQPDDGSETAAILVAAVPLEVRGIEAVPREVAPGTLVFLHPHRAVSVTAVEAGTVMGAWVPWDTLDEIESGVDALAERIPVSALGSGLHAFLASLLGQSFARTPHTDDLVERLIAEMVFGVLLEAIPQSGVNLARATPDVERARSLILMRRADPEFGVAALARELYMSIRQLQRLFAAAESTPADDLRRSRVELARDLMSRSGHARLGVGEIATHAGFRDAAALRRAFAWAGLPSPLKLRNAHRH</sequence>
<keyword evidence="2 5" id="KW-0238">DNA-binding</keyword>
<dbReference type="PROSITE" id="PS01124">
    <property type="entry name" value="HTH_ARAC_FAMILY_2"/>
    <property type="match status" value="1"/>
</dbReference>
<evidence type="ECO:0000256" key="2">
    <source>
        <dbReference type="ARBA" id="ARBA00023125"/>
    </source>
</evidence>
<reference evidence="5 6" key="1">
    <citation type="submission" date="2015-02" db="EMBL/GenBank/DDBJ databases">
        <title>Draft genome sequences of ten Microbacterium spp. with emphasis on heavy metal contaminated environments.</title>
        <authorList>
            <person name="Corretto E."/>
        </authorList>
    </citation>
    <scope>NUCLEOTIDE SEQUENCE [LARGE SCALE GENOMIC DNA]</scope>
    <source>
        <strain evidence="5 6">ARN176</strain>
    </source>
</reference>
<dbReference type="STRING" id="582680.RS86_02744"/>
<dbReference type="SMART" id="SM00342">
    <property type="entry name" value="HTH_ARAC"/>
    <property type="match status" value="1"/>
</dbReference>
<dbReference type="PANTHER" id="PTHR46796">
    <property type="entry name" value="HTH-TYPE TRANSCRIPTIONAL ACTIVATOR RHAS-RELATED"/>
    <property type="match status" value="1"/>
</dbReference>
<evidence type="ECO:0000313" key="5">
    <source>
        <dbReference type="EMBL" id="KJL32272.1"/>
    </source>
</evidence>
<dbReference type="InterPro" id="IPR018060">
    <property type="entry name" value="HTH_AraC"/>
</dbReference>
<dbReference type="Pfam" id="PF12833">
    <property type="entry name" value="HTH_18"/>
    <property type="match status" value="1"/>
</dbReference>
<proteinExistence type="predicted"/>
<evidence type="ECO:0000259" key="4">
    <source>
        <dbReference type="PROSITE" id="PS01124"/>
    </source>
</evidence>
<keyword evidence="6" id="KW-1185">Reference proteome</keyword>
<feature type="domain" description="HTH araC/xylS-type" evidence="4">
    <location>
        <begin position="192"/>
        <end position="293"/>
    </location>
</feature>
<dbReference type="EMBL" id="JYIX01000037">
    <property type="protein sequence ID" value="KJL32272.1"/>
    <property type="molecule type" value="Genomic_DNA"/>
</dbReference>
<dbReference type="GO" id="GO:0043565">
    <property type="term" value="F:sequence-specific DNA binding"/>
    <property type="evidence" value="ECO:0007669"/>
    <property type="project" value="InterPro"/>
</dbReference>
<accession>A0A0F0LGC5</accession>
<dbReference type="GO" id="GO:0003700">
    <property type="term" value="F:DNA-binding transcription factor activity"/>
    <property type="evidence" value="ECO:0007669"/>
    <property type="project" value="InterPro"/>
</dbReference>
<dbReference type="RefSeq" id="WP_152642179.1">
    <property type="nucleotide sequence ID" value="NZ_JYIX01000037.1"/>
</dbReference>
<protein>
    <submittedName>
        <fullName evidence="5">DNA-binding transcriptional activator FeaR</fullName>
    </submittedName>
</protein>
<keyword evidence="1" id="KW-0805">Transcription regulation</keyword>
<evidence type="ECO:0000313" key="6">
    <source>
        <dbReference type="Proteomes" id="UP000033740"/>
    </source>
</evidence>
<evidence type="ECO:0000256" key="3">
    <source>
        <dbReference type="ARBA" id="ARBA00023163"/>
    </source>
</evidence>
<organism evidence="5 6">
    <name type="scientific">Microbacterium azadirachtae</name>
    <dbReference type="NCBI Taxonomy" id="582680"/>
    <lineage>
        <taxon>Bacteria</taxon>
        <taxon>Bacillati</taxon>
        <taxon>Actinomycetota</taxon>
        <taxon>Actinomycetes</taxon>
        <taxon>Micrococcales</taxon>
        <taxon>Microbacteriaceae</taxon>
        <taxon>Microbacterium</taxon>
    </lineage>
</organism>
<evidence type="ECO:0000256" key="1">
    <source>
        <dbReference type="ARBA" id="ARBA00023015"/>
    </source>
</evidence>
<gene>
    <name evidence="5" type="ORF">RS86_02744</name>
</gene>
<name>A0A0F0LGC5_9MICO</name>
<dbReference type="Gene3D" id="1.10.10.60">
    <property type="entry name" value="Homeodomain-like"/>
    <property type="match status" value="1"/>
</dbReference>
<comment type="caution">
    <text evidence="5">The sequence shown here is derived from an EMBL/GenBank/DDBJ whole genome shotgun (WGS) entry which is preliminary data.</text>
</comment>
<keyword evidence="3" id="KW-0804">Transcription</keyword>
<dbReference type="InterPro" id="IPR050204">
    <property type="entry name" value="AraC_XylS_family_regulators"/>
</dbReference>
<dbReference type="AlphaFoldDB" id="A0A0F0LGC5"/>
<dbReference type="PATRIC" id="fig|582680.6.peg.2816"/>
<dbReference type="Proteomes" id="UP000033740">
    <property type="component" value="Unassembled WGS sequence"/>
</dbReference>